<reference evidence="2" key="2">
    <citation type="submission" date="2025-08" db="UniProtKB">
        <authorList>
            <consortium name="Ensembl"/>
        </authorList>
    </citation>
    <scope>IDENTIFICATION</scope>
</reference>
<dbReference type="Ensembl" id="ENSPNAT00000042189.1">
    <property type="protein sequence ID" value="ENSPNAP00000058399.1"/>
    <property type="gene ID" value="ENSPNAG00000031680.1"/>
</dbReference>
<sequence>MRQAHNEALRQAWLDRITEDRLRELNQLSKQETERINRLRTEVDSPTEWAERAEQAARERLQPLLDSVQQVGEVQNKKSSSFKQQLLEQAADKSSVNADLLSEAILEDVLEGTAAAVWALERERGAEAQANRLLQEPTLESMLLRMEEMEKDQEEVRRRFAMISYSDPLLWERDTRTQRKSSSSRPASPQPIRLTKPAPRPSTTGDIVLQTPVETG</sequence>
<dbReference type="AlphaFoldDB" id="A0AAR2K7D0"/>
<dbReference type="Pfam" id="PF15718">
    <property type="entry name" value="MNR"/>
    <property type="match status" value="1"/>
</dbReference>
<dbReference type="GO" id="GO:0071539">
    <property type="term" value="P:protein localization to centrosome"/>
    <property type="evidence" value="ECO:0007669"/>
    <property type="project" value="TreeGrafter"/>
</dbReference>
<reference evidence="2 3" key="1">
    <citation type="submission" date="2020-10" db="EMBL/GenBank/DDBJ databases">
        <title>Pygocentrus nattereri (red-bellied piranha) genome, fPygNat1, primary haplotype.</title>
        <authorList>
            <person name="Myers G."/>
            <person name="Meyer A."/>
            <person name="Karagic N."/>
            <person name="Pippel M."/>
            <person name="Winkler S."/>
            <person name="Tracey A."/>
            <person name="Wood J."/>
            <person name="Formenti G."/>
            <person name="Howe K."/>
            <person name="Fedrigo O."/>
            <person name="Jarvis E.D."/>
        </authorList>
    </citation>
    <scope>NUCLEOTIDE SEQUENCE [LARGE SCALE GENOMIC DNA]</scope>
</reference>
<dbReference type="GO" id="GO:0007099">
    <property type="term" value="P:centriole replication"/>
    <property type="evidence" value="ECO:0007669"/>
    <property type="project" value="InterPro"/>
</dbReference>
<accession>A0AAR2K7D0</accession>
<dbReference type="PANTHER" id="PTHR15732">
    <property type="entry name" value="PROTEIN MOONRAKER"/>
    <property type="match status" value="1"/>
</dbReference>
<organism evidence="2 3">
    <name type="scientific">Pygocentrus nattereri</name>
    <name type="common">Red-bellied piranha</name>
    <dbReference type="NCBI Taxonomy" id="42514"/>
    <lineage>
        <taxon>Eukaryota</taxon>
        <taxon>Metazoa</taxon>
        <taxon>Chordata</taxon>
        <taxon>Craniata</taxon>
        <taxon>Vertebrata</taxon>
        <taxon>Euteleostomi</taxon>
        <taxon>Actinopterygii</taxon>
        <taxon>Neopterygii</taxon>
        <taxon>Teleostei</taxon>
        <taxon>Ostariophysi</taxon>
        <taxon>Characiformes</taxon>
        <taxon>Characoidei</taxon>
        <taxon>Pygocentrus</taxon>
    </lineage>
</organism>
<dbReference type="Proteomes" id="UP001501920">
    <property type="component" value="Chromosome 17"/>
</dbReference>
<feature type="region of interest" description="Disordered" evidence="1">
    <location>
        <begin position="171"/>
        <end position="216"/>
    </location>
</feature>
<keyword evidence="3" id="KW-1185">Reference proteome</keyword>
<evidence type="ECO:0000256" key="1">
    <source>
        <dbReference type="SAM" id="MobiDB-lite"/>
    </source>
</evidence>
<reference evidence="2" key="3">
    <citation type="submission" date="2025-09" db="UniProtKB">
        <authorList>
            <consortium name="Ensembl"/>
        </authorList>
    </citation>
    <scope>IDENTIFICATION</scope>
</reference>
<dbReference type="InterPro" id="IPR031447">
    <property type="entry name" value="MNR"/>
</dbReference>
<dbReference type="GO" id="GO:0034451">
    <property type="term" value="C:centriolar satellite"/>
    <property type="evidence" value="ECO:0007669"/>
    <property type="project" value="TreeGrafter"/>
</dbReference>
<proteinExistence type="predicted"/>
<evidence type="ECO:0000313" key="2">
    <source>
        <dbReference type="Ensembl" id="ENSPNAP00000058399.1"/>
    </source>
</evidence>
<evidence type="ECO:0000313" key="3">
    <source>
        <dbReference type="Proteomes" id="UP001501920"/>
    </source>
</evidence>
<protein>
    <submittedName>
        <fullName evidence="2">Uncharacterized protein</fullName>
    </submittedName>
</protein>
<name>A0AAR2K7D0_PYGNA</name>
<dbReference type="GeneTree" id="ENSGT00390000009714"/>
<dbReference type="PANTHER" id="PTHR15732:SF4">
    <property type="entry name" value="PROTEIN MOONRAKER"/>
    <property type="match status" value="1"/>
</dbReference>